<evidence type="ECO:0000256" key="4">
    <source>
        <dbReference type="ARBA" id="ARBA00022827"/>
    </source>
</evidence>
<evidence type="ECO:0000256" key="1">
    <source>
        <dbReference type="ARBA" id="ARBA00001974"/>
    </source>
</evidence>
<dbReference type="SUPFAM" id="SSF56645">
    <property type="entry name" value="Acyl-CoA dehydrogenase NM domain-like"/>
    <property type="match status" value="1"/>
</dbReference>
<evidence type="ECO:0000313" key="9">
    <source>
        <dbReference type="Proteomes" id="UP000537161"/>
    </source>
</evidence>
<dbReference type="Proteomes" id="UP000537161">
    <property type="component" value="Unassembled WGS sequence"/>
</dbReference>
<dbReference type="PANTHER" id="PTHR43884">
    <property type="entry name" value="ACYL-COA DEHYDROGENASE"/>
    <property type="match status" value="1"/>
</dbReference>
<feature type="domain" description="Acyl-CoA dehydrogenase/oxidase N-terminal" evidence="7">
    <location>
        <begin position="7"/>
        <end position="118"/>
    </location>
</feature>
<feature type="domain" description="Acyl-CoA dehydrogenase/oxidase C-terminal" evidence="6">
    <location>
        <begin position="218"/>
        <end position="345"/>
    </location>
</feature>
<dbReference type="Pfam" id="PF00441">
    <property type="entry name" value="Acyl-CoA_dh_1"/>
    <property type="match status" value="1"/>
</dbReference>
<dbReference type="CDD" id="cd00567">
    <property type="entry name" value="ACAD"/>
    <property type="match status" value="1"/>
</dbReference>
<evidence type="ECO:0000256" key="5">
    <source>
        <dbReference type="ARBA" id="ARBA00023002"/>
    </source>
</evidence>
<dbReference type="AlphaFoldDB" id="A0A7W9B5K2"/>
<dbReference type="Pfam" id="PF02771">
    <property type="entry name" value="Acyl-CoA_dh_N"/>
    <property type="match status" value="1"/>
</dbReference>
<dbReference type="InterPro" id="IPR036250">
    <property type="entry name" value="AcylCo_DH-like_C"/>
</dbReference>
<comment type="caution">
    <text evidence="8">The sequence shown here is derived from an EMBL/GenBank/DDBJ whole genome shotgun (WGS) entry which is preliminary data.</text>
</comment>
<dbReference type="PANTHER" id="PTHR43884:SF20">
    <property type="entry name" value="ACYL-COA DEHYDROGENASE FADE28"/>
    <property type="match status" value="1"/>
</dbReference>
<dbReference type="InterPro" id="IPR013786">
    <property type="entry name" value="AcylCoA_DH/ox_N"/>
</dbReference>
<proteinExistence type="inferred from homology"/>
<accession>A0A7W9B5K2</accession>
<evidence type="ECO:0000259" key="7">
    <source>
        <dbReference type="Pfam" id="PF02771"/>
    </source>
</evidence>
<dbReference type="GO" id="GO:0050660">
    <property type="term" value="F:flavin adenine dinucleotide binding"/>
    <property type="evidence" value="ECO:0007669"/>
    <property type="project" value="InterPro"/>
</dbReference>
<dbReference type="RefSeq" id="WP_184097839.1">
    <property type="nucleotide sequence ID" value="NZ_JACIJH010000005.1"/>
</dbReference>
<organism evidence="8 9">
    <name type="scientific">Sphingopyxis panaciterrulae</name>
    <dbReference type="NCBI Taxonomy" id="462372"/>
    <lineage>
        <taxon>Bacteria</taxon>
        <taxon>Pseudomonadati</taxon>
        <taxon>Pseudomonadota</taxon>
        <taxon>Alphaproteobacteria</taxon>
        <taxon>Sphingomonadales</taxon>
        <taxon>Sphingomonadaceae</taxon>
        <taxon>Sphingopyxis</taxon>
    </lineage>
</organism>
<sequence>MSILYDEGQQAIASESRRILEAHVTTEALLPLLETRDAIFEPFWTIAKEQGWTAVALPEAYGGLGLGLVELGLVSHQAGRSLSGAPFLTASFGAARAILDHGDEALKQRWLPVLAAGEAIGAVAFIEGQRVIGGGLAFEDGKLRGTKSAVTGGTRAGVAIVTARDGDEMILAVAELADVERRPIESFDNSRCAADLVFAETPAIELLRGSVAEAAAVHILALQAVVTAHEQTGGAEKLLETARDYALTRRAFGQPIGAFQSVKHRIAEIYALVELARAGAVHAASRAGQDDFIAAAAAARIQATDGYDTAARDCVQIHGGIGVTWEAGLHLHMRRARSLAVEQGNLFFWEDVLVDRLREKAA</sequence>
<dbReference type="InterPro" id="IPR037069">
    <property type="entry name" value="AcylCoA_DH/ox_N_sf"/>
</dbReference>
<keyword evidence="3" id="KW-0285">Flavoprotein</keyword>
<reference evidence="8 9" key="1">
    <citation type="submission" date="2020-08" db="EMBL/GenBank/DDBJ databases">
        <title>Genomic Encyclopedia of Type Strains, Phase IV (KMG-IV): sequencing the most valuable type-strain genomes for metagenomic binning, comparative biology and taxonomic classification.</title>
        <authorList>
            <person name="Goeker M."/>
        </authorList>
    </citation>
    <scope>NUCLEOTIDE SEQUENCE [LARGE SCALE GENOMIC DNA]</scope>
    <source>
        <strain evidence="8 9">DSM 27163</strain>
    </source>
</reference>
<keyword evidence="9" id="KW-1185">Reference proteome</keyword>
<comment type="cofactor">
    <cofactor evidence="1">
        <name>FAD</name>
        <dbReference type="ChEBI" id="CHEBI:57692"/>
    </cofactor>
</comment>
<dbReference type="InterPro" id="IPR009100">
    <property type="entry name" value="AcylCoA_DH/oxidase_NM_dom_sf"/>
</dbReference>
<dbReference type="InterPro" id="IPR009075">
    <property type="entry name" value="AcylCo_DH/oxidase_C"/>
</dbReference>
<comment type="similarity">
    <text evidence="2">Belongs to the acyl-CoA dehydrogenase family.</text>
</comment>
<dbReference type="Gene3D" id="1.20.140.10">
    <property type="entry name" value="Butyryl-CoA Dehydrogenase, subunit A, domain 3"/>
    <property type="match status" value="1"/>
</dbReference>
<keyword evidence="4" id="KW-0274">FAD</keyword>
<evidence type="ECO:0000313" key="8">
    <source>
        <dbReference type="EMBL" id="MBB5706700.1"/>
    </source>
</evidence>
<dbReference type="GO" id="GO:0003995">
    <property type="term" value="F:acyl-CoA dehydrogenase activity"/>
    <property type="evidence" value="ECO:0007669"/>
    <property type="project" value="TreeGrafter"/>
</dbReference>
<evidence type="ECO:0000256" key="3">
    <source>
        <dbReference type="ARBA" id="ARBA00022630"/>
    </source>
</evidence>
<keyword evidence="5" id="KW-0560">Oxidoreductase</keyword>
<gene>
    <name evidence="8" type="ORF">FHR21_002057</name>
</gene>
<evidence type="ECO:0000259" key="6">
    <source>
        <dbReference type="Pfam" id="PF00441"/>
    </source>
</evidence>
<name>A0A7W9B5K2_9SPHN</name>
<dbReference type="Gene3D" id="1.10.540.10">
    <property type="entry name" value="Acyl-CoA dehydrogenase/oxidase, N-terminal domain"/>
    <property type="match status" value="1"/>
</dbReference>
<dbReference type="EMBL" id="JACIJH010000005">
    <property type="protein sequence ID" value="MBB5706700.1"/>
    <property type="molecule type" value="Genomic_DNA"/>
</dbReference>
<protein>
    <submittedName>
        <fullName evidence="8">Alkylation response protein AidB-like acyl-CoA dehydrogenase</fullName>
    </submittedName>
</protein>
<dbReference type="SUPFAM" id="SSF47203">
    <property type="entry name" value="Acyl-CoA dehydrogenase C-terminal domain-like"/>
    <property type="match status" value="1"/>
</dbReference>
<evidence type="ECO:0000256" key="2">
    <source>
        <dbReference type="ARBA" id="ARBA00009347"/>
    </source>
</evidence>